<accession>A0A8S5VK55</accession>
<dbReference type="EMBL" id="BK035262">
    <property type="protein sequence ID" value="DAG89626.1"/>
    <property type="molecule type" value="Genomic_DNA"/>
</dbReference>
<protein>
    <submittedName>
        <fullName evidence="1">Uncharacterized protein</fullName>
    </submittedName>
</protein>
<name>A0A8S5VK55_9CAUD</name>
<evidence type="ECO:0000313" key="1">
    <source>
        <dbReference type="EMBL" id="DAG89626.1"/>
    </source>
</evidence>
<sequence length="118" mass="12867">MYWNNYGMQTPYSNPYGQTMQQALQPCSITKVSGENGARAFGMAPNSSALLLDETAPLVWLKTTDGAGYPTLTPYTITPYKAAPPVDVASLEQRITALEAKFHDEPDLTGDGKKHNTQ</sequence>
<organism evidence="1">
    <name type="scientific">Ackermannviridae sp</name>
    <dbReference type="NCBI Taxonomy" id="2831612"/>
    <lineage>
        <taxon>Viruses</taxon>
        <taxon>Duplodnaviria</taxon>
        <taxon>Heunggongvirae</taxon>
        <taxon>Uroviricota</taxon>
        <taxon>Caudoviricetes</taxon>
        <taxon>Pantevenvirales</taxon>
        <taxon>Ackermannviridae</taxon>
    </lineage>
</organism>
<proteinExistence type="predicted"/>
<reference evidence="1" key="1">
    <citation type="journal article" date="2021" name="Proc. Natl. Acad. Sci. U.S.A.">
        <title>A Catalog of Tens of Thousands of Viruses from Human Metagenomes Reveals Hidden Associations with Chronic Diseases.</title>
        <authorList>
            <person name="Tisza M.J."/>
            <person name="Buck C.B."/>
        </authorList>
    </citation>
    <scope>NUCLEOTIDE SEQUENCE</scope>
    <source>
        <strain evidence="1">CtcJL42</strain>
    </source>
</reference>